<protein>
    <submittedName>
        <fullName evidence="1">Uncharacterized protein</fullName>
    </submittedName>
</protein>
<dbReference type="Proteomes" id="UP001218218">
    <property type="component" value="Unassembled WGS sequence"/>
</dbReference>
<sequence length="292" mass="31289">MSMPPVASASSPSLEFPSSFLALALTPGSLVPRLAYHRCTQAKSRSRLFAWPRAFVLMLLCQARCPLHIDTPALHQCHPPDLRTTLSYAPGLEVCSDYRSVCGASALARLCIWSRRRAYPELNFGLSATAPLSGSPVQVQRGMLATGRGRAVRTFAAAGDADGGRASGLDGGLILAARCPHLEESRVADRDPSMWDRGGGDGAFFELREQAESLLRREALPRLRDSRNMSEGSDCIWCWLALGAHGATLGGRAAGVSQRSRVARGLAPWNAARGSLRLARIALQAQTQAQAA</sequence>
<reference evidence="1" key="1">
    <citation type="submission" date="2023-03" db="EMBL/GenBank/DDBJ databases">
        <title>Massive genome expansion in bonnet fungi (Mycena s.s.) driven by repeated elements and novel gene families across ecological guilds.</title>
        <authorList>
            <consortium name="Lawrence Berkeley National Laboratory"/>
            <person name="Harder C.B."/>
            <person name="Miyauchi S."/>
            <person name="Viragh M."/>
            <person name="Kuo A."/>
            <person name="Thoen E."/>
            <person name="Andreopoulos B."/>
            <person name="Lu D."/>
            <person name="Skrede I."/>
            <person name="Drula E."/>
            <person name="Henrissat B."/>
            <person name="Morin E."/>
            <person name="Kohler A."/>
            <person name="Barry K."/>
            <person name="LaButti K."/>
            <person name="Morin E."/>
            <person name="Salamov A."/>
            <person name="Lipzen A."/>
            <person name="Mereny Z."/>
            <person name="Hegedus B."/>
            <person name="Baldrian P."/>
            <person name="Stursova M."/>
            <person name="Weitz H."/>
            <person name="Taylor A."/>
            <person name="Grigoriev I.V."/>
            <person name="Nagy L.G."/>
            <person name="Martin F."/>
            <person name="Kauserud H."/>
        </authorList>
    </citation>
    <scope>NUCLEOTIDE SEQUENCE</scope>
    <source>
        <strain evidence="1">CBHHK002</strain>
    </source>
</reference>
<gene>
    <name evidence="1" type="ORF">DFH08DRAFT_953643</name>
</gene>
<dbReference type="EMBL" id="JARIHO010000007">
    <property type="protein sequence ID" value="KAJ7358505.1"/>
    <property type="molecule type" value="Genomic_DNA"/>
</dbReference>
<keyword evidence="2" id="KW-1185">Reference proteome</keyword>
<name>A0AAD7AHQ1_9AGAR</name>
<organism evidence="1 2">
    <name type="scientific">Mycena albidolilacea</name>
    <dbReference type="NCBI Taxonomy" id="1033008"/>
    <lineage>
        <taxon>Eukaryota</taxon>
        <taxon>Fungi</taxon>
        <taxon>Dikarya</taxon>
        <taxon>Basidiomycota</taxon>
        <taxon>Agaricomycotina</taxon>
        <taxon>Agaricomycetes</taxon>
        <taxon>Agaricomycetidae</taxon>
        <taxon>Agaricales</taxon>
        <taxon>Marasmiineae</taxon>
        <taxon>Mycenaceae</taxon>
        <taxon>Mycena</taxon>
    </lineage>
</organism>
<evidence type="ECO:0000313" key="2">
    <source>
        <dbReference type="Proteomes" id="UP001218218"/>
    </source>
</evidence>
<evidence type="ECO:0000313" key="1">
    <source>
        <dbReference type="EMBL" id="KAJ7358505.1"/>
    </source>
</evidence>
<accession>A0AAD7AHQ1</accession>
<comment type="caution">
    <text evidence="1">The sequence shown here is derived from an EMBL/GenBank/DDBJ whole genome shotgun (WGS) entry which is preliminary data.</text>
</comment>
<proteinExistence type="predicted"/>
<dbReference type="AlphaFoldDB" id="A0AAD7AHQ1"/>